<gene>
    <name evidence="6" type="ORF">Fcan01_06167</name>
</gene>
<dbReference type="PANTHER" id="PTHR48043:SF159">
    <property type="entry name" value="EG:EG0003.4 PROTEIN-RELATED"/>
    <property type="match status" value="1"/>
</dbReference>
<dbReference type="AlphaFoldDB" id="A0A226EQE6"/>
<feature type="signal peptide" evidence="5">
    <location>
        <begin position="1"/>
        <end position="23"/>
    </location>
</feature>
<dbReference type="Proteomes" id="UP000198287">
    <property type="component" value="Unassembled WGS sequence"/>
</dbReference>
<evidence type="ECO:0000313" key="6">
    <source>
        <dbReference type="EMBL" id="OXA59377.1"/>
    </source>
</evidence>
<dbReference type="CDD" id="cd03784">
    <property type="entry name" value="GT1_Gtf-like"/>
    <property type="match status" value="1"/>
</dbReference>
<dbReference type="GO" id="GO:0008194">
    <property type="term" value="F:UDP-glycosyltransferase activity"/>
    <property type="evidence" value="ECO:0007669"/>
    <property type="project" value="InterPro"/>
</dbReference>
<keyword evidence="4" id="KW-1133">Transmembrane helix</keyword>
<dbReference type="FunFam" id="3.40.50.2000:FF:000050">
    <property type="entry name" value="UDP-glucuronosyltransferase"/>
    <property type="match status" value="1"/>
</dbReference>
<dbReference type="SUPFAM" id="SSF53756">
    <property type="entry name" value="UDP-Glycosyltransferase/glycogen phosphorylase"/>
    <property type="match status" value="1"/>
</dbReference>
<comment type="similarity">
    <text evidence="1">Belongs to the UDP-glycosyltransferase family.</text>
</comment>
<feature type="chain" id="PRO_5013393570" evidence="5">
    <location>
        <begin position="24"/>
        <end position="534"/>
    </location>
</feature>
<dbReference type="EMBL" id="LNIX01000002">
    <property type="protein sequence ID" value="OXA59377.1"/>
    <property type="molecule type" value="Genomic_DNA"/>
</dbReference>
<dbReference type="Pfam" id="PF00201">
    <property type="entry name" value="UDPGT"/>
    <property type="match status" value="1"/>
</dbReference>
<dbReference type="PANTHER" id="PTHR48043">
    <property type="entry name" value="EG:EG0003.4 PROTEIN-RELATED"/>
    <property type="match status" value="1"/>
</dbReference>
<keyword evidence="5" id="KW-0732">Signal</keyword>
<keyword evidence="3 6" id="KW-0808">Transferase</keyword>
<evidence type="ECO:0000313" key="7">
    <source>
        <dbReference type="Proteomes" id="UP000198287"/>
    </source>
</evidence>
<organism evidence="6 7">
    <name type="scientific">Folsomia candida</name>
    <name type="common">Springtail</name>
    <dbReference type="NCBI Taxonomy" id="158441"/>
    <lineage>
        <taxon>Eukaryota</taxon>
        <taxon>Metazoa</taxon>
        <taxon>Ecdysozoa</taxon>
        <taxon>Arthropoda</taxon>
        <taxon>Hexapoda</taxon>
        <taxon>Collembola</taxon>
        <taxon>Entomobryomorpha</taxon>
        <taxon>Isotomoidea</taxon>
        <taxon>Isotomidae</taxon>
        <taxon>Proisotominae</taxon>
        <taxon>Folsomia</taxon>
    </lineage>
</organism>
<dbReference type="OrthoDB" id="5835829at2759"/>
<keyword evidence="4" id="KW-0812">Transmembrane</keyword>
<dbReference type="InterPro" id="IPR002213">
    <property type="entry name" value="UDP_glucos_trans"/>
</dbReference>
<proteinExistence type="inferred from homology"/>
<dbReference type="Gene3D" id="3.40.50.2000">
    <property type="entry name" value="Glycogen Phosphorylase B"/>
    <property type="match status" value="1"/>
</dbReference>
<keyword evidence="2 6" id="KW-0328">Glycosyltransferase</keyword>
<protein>
    <submittedName>
        <fullName evidence="6">2-hydroxyacylsphingosine 1-beta-galactosyltransferase</fullName>
    </submittedName>
</protein>
<feature type="transmembrane region" description="Helical" evidence="4">
    <location>
        <begin position="495"/>
        <end position="513"/>
    </location>
</feature>
<dbReference type="OMA" id="SPIRCAN"/>
<reference evidence="6 7" key="1">
    <citation type="submission" date="2015-12" db="EMBL/GenBank/DDBJ databases">
        <title>The genome of Folsomia candida.</title>
        <authorList>
            <person name="Faddeeva A."/>
            <person name="Derks M.F."/>
            <person name="Anvar Y."/>
            <person name="Smit S."/>
            <person name="Van Straalen N."/>
            <person name="Roelofs D."/>
        </authorList>
    </citation>
    <scope>NUCLEOTIDE SEQUENCE [LARGE SCALE GENOMIC DNA]</scope>
    <source>
        <strain evidence="6 7">VU population</strain>
        <tissue evidence="6">Whole body</tissue>
    </source>
</reference>
<dbReference type="InterPro" id="IPR050271">
    <property type="entry name" value="UDP-glycosyltransferase"/>
</dbReference>
<evidence type="ECO:0000256" key="3">
    <source>
        <dbReference type="ARBA" id="ARBA00022679"/>
    </source>
</evidence>
<keyword evidence="7" id="KW-1185">Reference proteome</keyword>
<sequence>MKVFSTYFVVALQILLQIGVAQCHKFVKKESKILLLSPFAVPSHNILFEAILEILASTHPEDYQLTYVTNSERKFDNEFENVRMFRQFTVKEFMESFPSAENAPFPFVHVAQFCRQMYANPDFVKLMARGQYDLIIVNGFIHECLFGSLHLMETPFIVFTSTLPPSYVTEPTGNFMPFSIAPVTVTSFSDRMTFTERLQNLGKTLGGKFFVPWIMMPTFESVYYDQFGRHLPRVSEIMRNASLIISNSHFSILPPRPVLPDFIEIGGIHCREGRELPHSLDRFISESENGVILLAFGSMIKWEEIQESFSDAMIAAIASLEQRIIWRLGKDLNTYPEHLARKLNTLKNVMFLKNVPQQDILAHSNVKLFISHGGMLSVMEAVYHAVPILAVPLGMDQKLNMRRITDFGSGIALSFKDVTNHTLTTAISEVIGEHNSSIRQRMKEHSKLFRDRAQSPDEVFLYWVDYVLRHGGTGQFLRSGARDLNILQFYSFDTGAFLVALIFLVMTAIKVLIRFCATYMRKMCSATIQKVKQT</sequence>
<dbReference type="STRING" id="158441.A0A226EQE6"/>
<evidence type="ECO:0000256" key="5">
    <source>
        <dbReference type="SAM" id="SignalP"/>
    </source>
</evidence>
<comment type="caution">
    <text evidence="6">The sequence shown here is derived from an EMBL/GenBank/DDBJ whole genome shotgun (WGS) entry which is preliminary data.</text>
</comment>
<evidence type="ECO:0000256" key="2">
    <source>
        <dbReference type="ARBA" id="ARBA00022676"/>
    </source>
</evidence>
<evidence type="ECO:0000256" key="4">
    <source>
        <dbReference type="SAM" id="Phobius"/>
    </source>
</evidence>
<evidence type="ECO:0000256" key="1">
    <source>
        <dbReference type="ARBA" id="ARBA00009995"/>
    </source>
</evidence>
<name>A0A226EQE6_FOLCA</name>
<keyword evidence="4" id="KW-0472">Membrane</keyword>
<accession>A0A226EQE6</accession>